<dbReference type="PRINTS" id="PR00507">
    <property type="entry name" value="N12N6MTFRASE"/>
</dbReference>
<evidence type="ECO:0000313" key="8">
    <source>
        <dbReference type="Proteomes" id="UP000176445"/>
    </source>
</evidence>
<dbReference type="InterPro" id="IPR041635">
    <property type="entry name" value="Type_ISP_LLaBIII_C"/>
</dbReference>
<sequence length="1020" mass="116560">MAASGSKKGIGKLIARYVATVSEKYETGQAREHAYRPAFEALIQSLDDGLKILNDPSRSEHGNPDFVFLRGDITSGYAETKDVGVDLDKTESSEQMQRYFGYSNLILTDYLEFRFFRNGARYGESIRIGSITGGKIQPNENAFDELANALADFLAGTPERIKSGRRLAEIMGGKARRIRDNVRRFLADKADTDTDLLRIFESVKKMLVHDLTPETFADMYAQTLVYGLFVARYHDESKDTFSRAEARDLVPESNPFLREFFNHIAGASFNKRLRYIVDELCAVFACADIRELMEEYFKKNGAIEGQDPVIHFYEDFLKEYDAELRKKMGAYYTPLPVVRFIVRAVDDVLKKEFGLAEGLADTSKLPSGLHRVQVLDPAVGTGTFISAVIRIIYERLLEQGQKGRWPTYVHHDLLPRIHGFELMMAAYTIAHLKLSIAFKQTGFTIFNKRLGIYLTNSLEQTGPQTDMFSLGFAQSIAEEAKQAGVIKNETPIMVVLGNPPYSGESSNAFYTGHDVYKVEPTGGKLEERNSKWLNDDYVKFIRFAENMIGNTGEGIVAMITAHGYLDNPTFRGMRWHLMKTFDEIRVLDLHGNANKKEKALDGSEDKNVFDIKTGVSIFIGIKRTVSAAKELATVFRADCRGSRQSKFDFLDSNSLDTVSWQELVPSVPNYEWTVHDIKVGGEYGKGFSVAELFPVSSVGIVTSRDDFVIDTDRNTLAKRMQDFLQCVSPQEALSKFHLRENSKWKATKALKHKFDERNIVPVSYRPFDTRFVYYHDGFIERSRKKVMQHMLNRNNVSLSIHKREEQQIEWAHILVTRNISEHSFTSIKTINYQLPLFLYAEDGSSAPNLKKEIVAEIEKTAGKAAPEEIFDYIYSFLHSPSYREKYKEFLKIDFPRVPYPKDKKQFAALAARGKELREMHLLESPKVRKYITSYDVEGSDVVEKITRKDDRVYINTEQYFGGVPEGVWNFYIGGYQPAQKWLKDRKGRALTNEDIEHYQQIIVALVETDRVMRDIDKYIV</sequence>
<evidence type="ECO:0000256" key="1">
    <source>
        <dbReference type="ARBA" id="ARBA00011900"/>
    </source>
</evidence>
<dbReference type="PANTHER" id="PTHR33841">
    <property type="entry name" value="DNA METHYLTRANSFERASE YEEA-RELATED"/>
    <property type="match status" value="1"/>
</dbReference>
<evidence type="ECO:0000256" key="4">
    <source>
        <dbReference type="ARBA" id="ARBA00047942"/>
    </source>
</evidence>
<dbReference type="GO" id="GO:0032259">
    <property type="term" value="P:methylation"/>
    <property type="evidence" value="ECO:0007669"/>
    <property type="project" value="UniProtKB-KW"/>
</dbReference>
<keyword evidence="2" id="KW-0489">Methyltransferase</keyword>
<keyword evidence="3" id="KW-0808">Transferase</keyword>
<evidence type="ECO:0000313" key="7">
    <source>
        <dbReference type="EMBL" id="OGG49277.1"/>
    </source>
</evidence>
<dbReference type="EC" id="2.1.1.72" evidence="1"/>
<dbReference type="EMBL" id="MFKW01000077">
    <property type="protein sequence ID" value="OGG49277.1"/>
    <property type="molecule type" value="Genomic_DNA"/>
</dbReference>
<dbReference type="Pfam" id="PF18135">
    <property type="entry name" value="Type_ISP_C"/>
    <property type="match status" value="1"/>
</dbReference>
<evidence type="ECO:0000256" key="2">
    <source>
        <dbReference type="ARBA" id="ARBA00022603"/>
    </source>
</evidence>
<dbReference type="GO" id="GO:0003677">
    <property type="term" value="F:DNA binding"/>
    <property type="evidence" value="ECO:0007669"/>
    <property type="project" value="InterPro"/>
</dbReference>
<dbReference type="SUPFAM" id="SSF53335">
    <property type="entry name" value="S-adenosyl-L-methionine-dependent methyltransferases"/>
    <property type="match status" value="1"/>
</dbReference>
<dbReference type="Proteomes" id="UP000176445">
    <property type="component" value="Unassembled WGS sequence"/>
</dbReference>
<gene>
    <name evidence="7" type="ORF">A2704_01095</name>
</gene>
<name>A0A1F6CJT4_9BACT</name>
<comment type="caution">
    <text evidence="7">The sequence shown here is derived from an EMBL/GenBank/DDBJ whole genome shotgun (WGS) entry which is preliminary data.</text>
</comment>
<dbReference type="InterPro" id="IPR050953">
    <property type="entry name" value="N4_N6_ade-DNA_methylase"/>
</dbReference>
<dbReference type="InterPro" id="IPR029063">
    <property type="entry name" value="SAM-dependent_MTases_sf"/>
</dbReference>
<accession>A0A1F6CJT4</accession>
<protein>
    <recommendedName>
        <fullName evidence="1">site-specific DNA-methyltransferase (adenine-specific)</fullName>
        <ecNumber evidence="1">2.1.1.72</ecNumber>
    </recommendedName>
</protein>
<organism evidence="7 8">
    <name type="scientific">Candidatus Kaiserbacteria bacterium RIFCSPHIGHO2_01_FULL_54_36b</name>
    <dbReference type="NCBI Taxonomy" id="1798483"/>
    <lineage>
        <taxon>Bacteria</taxon>
        <taxon>Candidatus Kaiseribacteriota</taxon>
    </lineage>
</organism>
<dbReference type="GO" id="GO:0008170">
    <property type="term" value="F:N-methyltransferase activity"/>
    <property type="evidence" value="ECO:0007669"/>
    <property type="project" value="InterPro"/>
</dbReference>
<feature type="domain" description="Type ISP restriction-modification enzyme LLaBIII C-terminal specificity" evidence="6">
    <location>
        <begin position="691"/>
        <end position="1013"/>
    </location>
</feature>
<dbReference type="PANTHER" id="PTHR33841:SF1">
    <property type="entry name" value="DNA METHYLTRANSFERASE A"/>
    <property type="match status" value="1"/>
</dbReference>
<dbReference type="AlphaFoldDB" id="A0A1F6CJT4"/>
<dbReference type="GO" id="GO:0009007">
    <property type="term" value="F:site-specific DNA-methyltransferase (adenine-specific) activity"/>
    <property type="evidence" value="ECO:0007669"/>
    <property type="project" value="UniProtKB-EC"/>
</dbReference>
<evidence type="ECO:0000259" key="5">
    <source>
        <dbReference type="Pfam" id="PF02384"/>
    </source>
</evidence>
<evidence type="ECO:0000259" key="6">
    <source>
        <dbReference type="Pfam" id="PF18135"/>
    </source>
</evidence>
<reference evidence="7 8" key="1">
    <citation type="journal article" date="2016" name="Nat. Commun.">
        <title>Thousands of microbial genomes shed light on interconnected biogeochemical processes in an aquifer system.</title>
        <authorList>
            <person name="Anantharaman K."/>
            <person name="Brown C.T."/>
            <person name="Hug L.A."/>
            <person name="Sharon I."/>
            <person name="Castelle C.J."/>
            <person name="Probst A.J."/>
            <person name="Thomas B.C."/>
            <person name="Singh A."/>
            <person name="Wilkins M.J."/>
            <person name="Karaoz U."/>
            <person name="Brodie E.L."/>
            <person name="Williams K.H."/>
            <person name="Hubbard S.S."/>
            <person name="Banfield J.F."/>
        </authorList>
    </citation>
    <scope>NUCLEOTIDE SEQUENCE [LARGE SCALE GENOMIC DNA]</scope>
</reference>
<dbReference type="Gene3D" id="3.40.50.150">
    <property type="entry name" value="Vaccinia Virus protein VP39"/>
    <property type="match status" value="1"/>
</dbReference>
<dbReference type="InterPro" id="IPR003356">
    <property type="entry name" value="DNA_methylase_A-5"/>
</dbReference>
<feature type="domain" description="DNA methylase adenine-specific" evidence="5">
    <location>
        <begin position="307"/>
        <end position="565"/>
    </location>
</feature>
<comment type="catalytic activity">
    <reaction evidence="4">
        <text>a 2'-deoxyadenosine in DNA + S-adenosyl-L-methionine = an N(6)-methyl-2'-deoxyadenosine in DNA + S-adenosyl-L-homocysteine + H(+)</text>
        <dbReference type="Rhea" id="RHEA:15197"/>
        <dbReference type="Rhea" id="RHEA-COMP:12418"/>
        <dbReference type="Rhea" id="RHEA-COMP:12419"/>
        <dbReference type="ChEBI" id="CHEBI:15378"/>
        <dbReference type="ChEBI" id="CHEBI:57856"/>
        <dbReference type="ChEBI" id="CHEBI:59789"/>
        <dbReference type="ChEBI" id="CHEBI:90615"/>
        <dbReference type="ChEBI" id="CHEBI:90616"/>
        <dbReference type="EC" id="2.1.1.72"/>
    </reaction>
</comment>
<proteinExistence type="predicted"/>
<evidence type="ECO:0000256" key="3">
    <source>
        <dbReference type="ARBA" id="ARBA00022679"/>
    </source>
</evidence>
<dbReference type="Pfam" id="PF02384">
    <property type="entry name" value="N6_Mtase"/>
    <property type="match status" value="1"/>
</dbReference>